<dbReference type="Proteomes" id="UP001228690">
    <property type="component" value="Chromosome"/>
</dbReference>
<organism evidence="2 3">
    <name type="scientific">Candidatus Haliotispira prima</name>
    <dbReference type="NCBI Taxonomy" id="3034016"/>
    <lineage>
        <taxon>Bacteria</taxon>
        <taxon>Pseudomonadati</taxon>
        <taxon>Spirochaetota</taxon>
        <taxon>Spirochaetia</taxon>
        <taxon>Spirochaetales</taxon>
        <taxon>Spirochaetaceae</taxon>
        <taxon>Candidatus Haliotispira</taxon>
    </lineage>
</organism>
<gene>
    <name evidence="2" type="ORF">P0082_12215</name>
</gene>
<dbReference type="EMBL" id="CP123443">
    <property type="protein sequence ID" value="WGK69224.1"/>
    <property type="molecule type" value="Genomic_DNA"/>
</dbReference>
<evidence type="ECO:0000313" key="3">
    <source>
        <dbReference type="Proteomes" id="UP001228690"/>
    </source>
</evidence>
<keyword evidence="1" id="KW-0812">Transmembrane</keyword>
<proteinExistence type="predicted"/>
<protein>
    <submittedName>
        <fullName evidence="2">Uncharacterized protein</fullName>
    </submittedName>
</protein>
<keyword evidence="1" id="KW-1133">Transmembrane helix</keyword>
<name>A0ABY8MGT4_9SPIO</name>
<dbReference type="PROSITE" id="PS51257">
    <property type="entry name" value="PROKAR_LIPOPROTEIN"/>
    <property type="match status" value="1"/>
</dbReference>
<keyword evidence="3" id="KW-1185">Reference proteome</keyword>
<dbReference type="RefSeq" id="WP_326927412.1">
    <property type="nucleotide sequence ID" value="NZ_CP123443.1"/>
</dbReference>
<sequence length="123" mass="13654">MTSWQNKSSTVFCHYIFICLLLSSAALLPLWLSSCATAGHTTKQVSVRGKIAIRGNEPFVFLTISNDTAEYRITGKLEEQLRKHQGRTVTLRGILTKDSSEKQNSLTKLPQLKVSSLVSIEGE</sequence>
<accession>A0ABY8MGT4</accession>
<evidence type="ECO:0000256" key="1">
    <source>
        <dbReference type="SAM" id="Phobius"/>
    </source>
</evidence>
<feature type="transmembrane region" description="Helical" evidence="1">
    <location>
        <begin position="12"/>
        <end position="32"/>
    </location>
</feature>
<evidence type="ECO:0000313" key="2">
    <source>
        <dbReference type="EMBL" id="WGK69224.1"/>
    </source>
</evidence>
<keyword evidence="1" id="KW-0472">Membrane</keyword>
<reference evidence="2 3" key="1">
    <citation type="submission" date="2023-04" db="EMBL/GenBank/DDBJ databases">
        <title>Spirochaete genome identified in red abalone sample constitutes a novel genus.</title>
        <authorList>
            <person name="Sharma S.P."/>
            <person name="Purcell C.M."/>
            <person name="Hyde J.R."/>
            <person name="Severin A.J."/>
        </authorList>
    </citation>
    <scope>NUCLEOTIDE SEQUENCE [LARGE SCALE GENOMIC DNA]</scope>
    <source>
        <strain evidence="2 3">SP-2023</strain>
    </source>
</reference>